<sequence>MESMNVTKSPLKGKCYSCLETLVKLSLSVSSLKALSSCCLYGKVVAPMVVEESSVLDFVVRVWKKPVVVVALLEASKSSNVFRFSFDKGEDKDWALVNGPWCLRGYTLVLQEWTPAITGPVVFKLLRVWIQLHNLPQEYFSNANGNLLGGLVGKVVKVDLEEDKPAVWGNFLKVQVDIDFNKPLFAGCFFELASGTKKWVQVKFEKIGIFCYFCGCLGHQRKGCKLTSPVMVTNQEGIQSPMYGPWLSISSSYLDVFSGPNSLGTRGLISEALGKNDDYFPLLPAPAAEEVEEPKGKEISLRRRPRRPVMGTTRAVGNPEKPVRMEWHPKISTNGSVRDVSTSGVGGVSELLGKEKASGCLPILMNEERDRSIKRSKAVTNSNVVNVGDKELDVGPISVGPAVGLNSRPFEISDVAVSLVNDMEQGSGPLAKSGPGLIGQDSSKNGLSSLRKELSGPTHLIISGPEEVMGMARLTQGGDRGNPRRNNSSLCGQDHNGRQGVGLLGQPTNLLPSTPPEDACVAKIHSDEDLALSQFFQAQENLLHDLKHFGKLDLYEIRKIGGDIGVLTPSDVNERTTPFKKRKFEASASLCSRPHKIHRKYPGVIRDFPWDTNHNDNEPNMVSEEPSENSSTSPSRVSSPGRKTG</sequence>
<accession>A0A7J6I103</accession>
<dbReference type="InterPro" id="IPR025836">
    <property type="entry name" value="Zn_knuckle_CX2CX4HX4C"/>
</dbReference>
<evidence type="ECO:0000313" key="3">
    <source>
        <dbReference type="EMBL" id="KAF4400731.1"/>
    </source>
</evidence>
<keyword evidence="4" id="KW-1185">Reference proteome</keyword>
<feature type="domain" description="Zinc knuckle CX2CX4HX4C" evidence="2">
    <location>
        <begin position="178"/>
        <end position="225"/>
    </location>
</feature>
<feature type="region of interest" description="Disordered" evidence="1">
    <location>
        <begin position="606"/>
        <end position="645"/>
    </location>
</feature>
<dbReference type="AlphaFoldDB" id="A0A7J6I103"/>
<dbReference type="Proteomes" id="UP000583929">
    <property type="component" value="Unassembled WGS sequence"/>
</dbReference>
<dbReference type="PANTHER" id="PTHR31286">
    <property type="entry name" value="GLYCINE-RICH CELL WALL STRUCTURAL PROTEIN 1.8-LIKE"/>
    <property type="match status" value="1"/>
</dbReference>
<feature type="region of interest" description="Disordered" evidence="1">
    <location>
        <begin position="427"/>
        <end position="450"/>
    </location>
</feature>
<feature type="region of interest" description="Disordered" evidence="1">
    <location>
        <begin position="474"/>
        <end position="515"/>
    </location>
</feature>
<proteinExistence type="predicted"/>
<dbReference type="InterPro" id="IPR040256">
    <property type="entry name" value="At4g02000-like"/>
</dbReference>
<evidence type="ECO:0000256" key="1">
    <source>
        <dbReference type="SAM" id="MobiDB-lite"/>
    </source>
</evidence>
<gene>
    <name evidence="3" type="ORF">G4B88_001286</name>
</gene>
<evidence type="ECO:0000313" key="4">
    <source>
        <dbReference type="Proteomes" id="UP000583929"/>
    </source>
</evidence>
<dbReference type="EMBL" id="JAATIQ010000015">
    <property type="protein sequence ID" value="KAF4400731.1"/>
    <property type="molecule type" value="Genomic_DNA"/>
</dbReference>
<name>A0A7J6I103_CANSA</name>
<protein>
    <recommendedName>
        <fullName evidence="2">Zinc knuckle CX2CX4HX4C domain-containing protein</fullName>
    </recommendedName>
</protein>
<feature type="compositionally biased region" description="Low complexity" evidence="1">
    <location>
        <begin position="628"/>
        <end position="645"/>
    </location>
</feature>
<reference evidence="3 4" key="1">
    <citation type="journal article" date="2020" name="bioRxiv">
        <title>Sequence and annotation of 42 cannabis genomes reveals extensive copy number variation in cannabinoid synthesis and pathogen resistance genes.</title>
        <authorList>
            <person name="Mckernan K.J."/>
            <person name="Helbert Y."/>
            <person name="Kane L.T."/>
            <person name="Ebling H."/>
            <person name="Zhang L."/>
            <person name="Liu B."/>
            <person name="Eaton Z."/>
            <person name="Mclaughlin S."/>
            <person name="Kingan S."/>
            <person name="Baybayan P."/>
            <person name="Concepcion G."/>
            <person name="Jordan M."/>
            <person name="Riva A."/>
            <person name="Barbazuk W."/>
            <person name="Harkins T."/>
        </authorList>
    </citation>
    <scope>NUCLEOTIDE SEQUENCE [LARGE SCALE GENOMIC DNA]</scope>
    <source>
        <strain evidence="4">cv. Jamaican Lion 4</strain>
        <tissue evidence="3">Leaf</tissue>
    </source>
</reference>
<comment type="caution">
    <text evidence="3">The sequence shown here is derived from an EMBL/GenBank/DDBJ whole genome shotgun (WGS) entry which is preliminary data.</text>
</comment>
<organism evidence="3 4">
    <name type="scientific">Cannabis sativa</name>
    <name type="common">Hemp</name>
    <name type="synonym">Marijuana</name>
    <dbReference type="NCBI Taxonomy" id="3483"/>
    <lineage>
        <taxon>Eukaryota</taxon>
        <taxon>Viridiplantae</taxon>
        <taxon>Streptophyta</taxon>
        <taxon>Embryophyta</taxon>
        <taxon>Tracheophyta</taxon>
        <taxon>Spermatophyta</taxon>
        <taxon>Magnoliopsida</taxon>
        <taxon>eudicotyledons</taxon>
        <taxon>Gunneridae</taxon>
        <taxon>Pentapetalae</taxon>
        <taxon>rosids</taxon>
        <taxon>fabids</taxon>
        <taxon>Rosales</taxon>
        <taxon>Cannabaceae</taxon>
        <taxon>Cannabis</taxon>
    </lineage>
</organism>
<dbReference type="PANTHER" id="PTHR31286:SF178">
    <property type="entry name" value="DUF4283 DOMAIN-CONTAINING PROTEIN"/>
    <property type="match status" value="1"/>
</dbReference>
<evidence type="ECO:0000259" key="2">
    <source>
        <dbReference type="Pfam" id="PF14392"/>
    </source>
</evidence>
<dbReference type="Pfam" id="PF14392">
    <property type="entry name" value="zf-CCHC_4"/>
    <property type="match status" value="1"/>
</dbReference>